<protein>
    <submittedName>
        <fullName evidence="2">Uncharacterized protein</fullName>
    </submittedName>
</protein>
<evidence type="ECO:0000256" key="1">
    <source>
        <dbReference type="SAM" id="SignalP"/>
    </source>
</evidence>
<gene>
    <name evidence="2" type="ORF">BJ508DRAFT_45097</name>
</gene>
<dbReference type="Proteomes" id="UP000275078">
    <property type="component" value="Unassembled WGS sequence"/>
</dbReference>
<evidence type="ECO:0000313" key="3">
    <source>
        <dbReference type="Proteomes" id="UP000275078"/>
    </source>
</evidence>
<sequence length="97" mass="10043">MKFTGIISLVISITAVAVSASPNADPIALPVAIAFPDAEVGVAASQFTRSSADERVCTVQKRGCNIVERLAAIRLCGACGLISPKICEKCYKAVGCD</sequence>
<evidence type="ECO:0000313" key="2">
    <source>
        <dbReference type="EMBL" id="RPA73800.1"/>
    </source>
</evidence>
<feature type="chain" id="PRO_5017977144" evidence="1">
    <location>
        <begin position="21"/>
        <end position="97"/>
    </location>
</feature>
<name>A0A3N4HPQ1_ASCIM</name>
<proteinExistence type="predicted"/>
<feature type="signal peptide" evidence="1">
    <location>
        <begin position="1"/>
        <end position="20"/>
    </location>
</feature>
<dbReference type="EMBL" id="ML119810">
    <property type="protein sequence ID" value="RPA73800.1"/>
    <property type="molecule type" value="Genomic_DNA"/>
</dbReference>
<accession>A0A3N4HPQ1</accession>
<keyword evidence="1" id="KW-0732">Signal</keyword>
<dbReference type="AlphaFoldDB" id="A0A3N4HPQ1"/>
<reference evidence="2 3" key="1">
    <citation type="journal article" date="2018" name="Nat. Ecol. Evol.">
        <title>Pezizomycetes genomes reveal the molecular basis of ectomycorrhizal truffle lifestyle.</title>
        <authorList>
            <person name="Murat C."/>
            <person name="Payen T."/>
            <person name="Noel B."/>
            <person name="Kuo A."/>
            <person name="Morin E."/>
            <person name="Chen J."/>
            <person name="Kohler A."/>
            <person name="Krizsan K."/>
            <person name="Balestrini R."/>
            <person name="Da Silva C."/>
            <person name="Montanini B."/>
            <person name="Hainaut M."/>
            <person name="Levati E."/>
            <person name="Barry K.W."/>
            <person name="Belfiori B."/>
            <person name="Cichocki N."/>
            <person name="Clum A."/>
            <person name="Dockter R.B."/>
            <person name="Fauchery L."/>
            <person name="Guy J."/>
            <person name="Iotti M."/>
            <person name="Le Tacon F."/>
            <person name="Lindquist E.A."/>
            <person name="Lipzen A."/>
            <person name="Malagnac F."/>
            <person name="Mello A."/>
            <person name="Molinier V."/>
            <person name="Miyauchi S."/>
            <person name="Poulain J."/>
            <person name="Riccioni C."/>
            <person name="Rubini A."/>
            <person name="Sitrit Y."/>
            <person name="Splivallo R."/>
            <person name="Traeger S."/>
            <person name="Wang M."/>
            <person name="Zifcakova L."/>
            <person name="Wipf D."/>
            <person name="Zambonelli A."/>
            <person name="Paolocci F."/>
            <person name="Nowrousian M."/>
            <person name="Ottonello S."/>
            <person name="Baldrian P."/>
            <person name="Spatafora J.W."/>
            <person name="Henrissat B."/>
            <person name="Nagy L.G."/>
            <person name="Aury J.M."/>
            <person name="Wincker P."/>
            <person name="Grigoriev I.V."/>
            <person name="Bonfante P."/>
            <person name="Martin F.M."/>
        </authorList>
    </citation>
    <scope>NUCLEOTIDE SEQUENCE [LARGE SCALE GENOMIC DNA]</scope>
    <source>
        <strain evidence="2 3">RN42</strain>
    </source>
</reference>
<organism evidence="2 3">
    <name type="scientific">Ascobolus immersus RN42</name>
    <dbReference type="NCBI Taxonomy" id="1160509"/>
    <lineage>
        <taxon>Eukaryota</taxon>
        <taxon>Fungi</taxon>
        <taxon>Dikarya</taxon>
        <taxon>Ascomycota</taxon>
        <taxon>Pezizomycotina</taxon>
        <taxon>Pezizomycetes</taxon>
        <taxon>Pezizales</taxon>
        <taxon>Ascobolaceae</taxon>
        <taxon>Ascobolus</taxon>
    </lineage>
</organism>
<keyword evidence="3" id="KW-1185">Reference proteome</keyword>